<accession>D8LU10</accession>
<dbReference type="Proteomes" id="UP000002630">
    <property type="component" value="Linkage Group LG32"/>
</dbReference>
<dbReference type="AlphaFoldDB" id="D8LU10"/>
<dbReference type="EMBL" id="FN649757">
    <property type="protein sequence ID" value="CBN75400.1"/>
    <property type="molecule type" value="Genomic_DNA"/>
</dbReference>
<evidence type="ECO:0000313" key="3">
    <source>
        <dbReference type="Proteomes" id="UP000002630"/>
    </source>
</evidence>
<gene>
    <name evidence="2" type="ORF">Esi_0093_0019</name>
</gene>
<sequence>MEESVFLSDFFGCVGFLPLTTQSHIRETMVEMMTAPAPLQQPAIAGIWDEETRFSEIERRANCRKASDVNQLPMNPQSCTFWCAIALGAVAKGNPVESVEKYSQLAQEALPKSVSGPADAEVAKAWAMLAYLCGFMGDLARYQEYLAVSESFFRSSVEHGSTGTLPLGFAEVVKFTEVSDSCCGQRQINWSSGEEQAMPQLNEAATEGEIYRYVAQSLKAFEQGTHAIANEQRVKAGETPCEDERDGRSNGARPSRRALLPTEISNAMSTLMGSGGCTEFGPLQGVMDGNLVFEKAATLDLDATLERVGRCIEVFERYPGLCRGTMGYHKAHMVLVWLAAIDDSRARAMYNRLRGSYNPFRRAGSRPVPLLEEWHGVATFCDDVYCRAIENIITSEPFTALAAPSIDGIDVCDGAKGTDNCKGEAALVGSWQAQGEKLSACNIPPTITDTASDRPTESGAECGSGLSVVSKSPIATPVSSQNACTQSNAGLISNGVENGTTIVAVAPESFPRFSQVWEGGDLTNDTEGDGAAAEDWLDVTYAMLRAL</sequence>
<keyword evidence="3" id="KW-1185">Reference proteome</keyword>
<evidence type="ECO:0000256" key="1">
    <source>
        <dbReference type="SAM" id="MobiDB-lite"/>
    </source>
</evidence>
<dbReference type="EMBL" id="FN649171">
    <property type="protein sequence ID" value="CBN75400.1"/>
    <property type="molecule type" value="Genomic_DNA"/>
</dbReference>
<proteinExistence type="predicted"/>
<feature type="region of interest" description="Disordered" evidence="1">
    <location>
        <begin position="234"/>
        <end position="255"/>
    </location>
</feature>
<name>D8LU10_ECTSI</name>
<protein>
    <submittedName>
        <fullName evidence="2">Uncharacterized protein</fullName>
    </submittedName>
</protein>
<reference evidence="2 3" key="1">
    <citation type="journal article" date="2010" name="Nature">
        <title>The Ectocarpus genome and the independent evolution of multicellularity in brown algae.</title>
        <authorList>
            <person name="Cock J.M."/>
            <person name="Sterck L."/>
            <person name="Rouze P."/>
            <person name="Scornet D."/>
            <person name="Allen A.E."/>
            <person name="Amoutzias G."/>
            <person name="Anthouard V."/>
            <person name="Artiguenave F."/>
            <person name="Aury J.M."/>
            <person name="Badger J.H."/>
            <person name="Beszteri B."/>
            <person name="Billiau K."/>
            <person name="Bonnet E."/>
            <person name="Bothwell J.H."/>
            <person name="Bowler C."/>
            <person name="Boyen C."/>
            <person name="Brownlee C."/>
            <person name="Carrano C.J."/>
            <person name="Charrier B."/>
            <person name="Cho G.Y."/>
            <person name="Coelho S.M."/>
            <person name="Collen J."/>
            <person name="Corre E."/>
            <person name="Da Silva C."/>
            <person name="Delage L."/>
            <person name="Delaroque N."/>
            <person name="Dittami S.M."/>
            <person name="Doulbeau S."/>
            <person name="Elias M."/>
            <person name="Farnham G."/>
            <person name="Gachon C.M."/>
            <person name="Gschloessl B."/>
            <person name="Heesch S."/>
            <person name="Jabbari K."/>
            <person name="Jubin C."/>
            <person name="Kawai H."/>
            <person name="Kimura K."/>
            <person name="Kloareg B."/>
            <person name="Kupper F.C."/>
            <person name="Lang D."/>
            <person name="Le Bail A."/>
            <person name="Leblanc C."/>
            <person name="Lerouge P."/>
            <person name="Lohr M."/>
            <person name="Lopez P.J."/>
            <person name="Martens C."/>
            <person name="Maumus F."/>
            <person name="Michel G."/>
            <person name="Miranda-Saavedra D."/>
            <person name="Morales J."/>
            <person name="Moreau H."/>
            <person name="Motomura T."/>
            <person name="Nagasato C."/>
            <person name="Napoli C.A."/>
            <person name="Nelson D.R."/>
            <person name="Nyvall-Collen P."/>
            <person name="Peters A.F."/>
            <person name="Pommier C."/>
            <person name="Potin P."/>
            <person name="Poulain J."/>
            <person name="Quesneville H."/>
            <person name="Read B."/>
            <person name="Rensing S.A."/>
            <person name="Ritter A."/>
            <person name="Rousvoal S."/>
            <person name="Samanta M."/>
            <person name="Samson G."/>
            <person name="Schroeder D.C."/>
            <person name="Segurens B."/>
            <person name="Strittmatter M."/>
            <person name="Tonon T."/>
            <person name="Tregear J.W."/>
            <person name="Valentin K."/>
            <person name="von Dassow P."/>
            <person name="Yamagishi T."/>
            <person name="Van de Peer Y."/>
            <person name="Wincker P."/>
        </authorList>
    </citation>
    <scope>NUCLEOTIDE SEQUENCE [LARGE SCALE GENOMIC DNA]</scope>
    <source>
        <strain evidence="3">Ec32 / CCAP1310/4</strain>
    </source>
</reference>
<organism evidence="2 3">
    <name type="scientific">Ectocarpus siliculosus</name>
    <name type="common">Brown alga</name>
    <name type="synonym">Conferva siliculosa</name>
    <dbReference type="NCBI Taxonomy" id="2880"/>
    <lineage>
        <taxon>Eukaryota</taxon>
        <taxon>Sar</taxon>
        <taxon>Stramenopiles</taxon>
        <taxon>Ochrophyta</taxon>
        <taxon>PX clade</taxon>
        <taxon>Phaeophyceae</taxon>
        <taxon>Ectocarpales</taxon>
        <taxon>Ectocarpaceae</taxon>
        <taxon>Ectocarpus</taxon>
    </lineage>
</organism>
<dbReference type="InParanoid" id="D8LU10"/>
<evidence type="ECO:0000313" key="2">
    <source>
        <dbReference type="EMBL" id="CBN75400.1"/>
    </source>
</evidence>